<dbReference type="Pfam" id="PF20092">
    <property type="entry name" value="DUF6483"/>
    <property type="match status" value="1"/>
</dbReference>
<dbReference type="InterPro" id="IPR045507">
    <property type="entry name" value="DUF6483"/>
</dbReference>
<dbReference type="Proteomes" id="UP000078287">
    <property type="component" value="Unassembled WGS sequence"/>
</dbReference>
<dbReference type="EMBL" id="LWQS01000048">
    <property type="protein sequence ID" value="OAN46151.1"/>
    <property type="molecule type" value="Genomic_DNA"/>
</dbReference>
<dbReference type="RefSeq" id="WP_066786420.1">
    <property type="nucleotide sequence ID" value="NZ_LWQS01000048.1"/>
</dbReference>
<accession>A0A178MBH6</accession>
<keyword evidence="2" id="KW-1185">Reference proteome</keyword>
<dbReference type="OrthoDB" id="157116at2"/>
<dbReference type="STRING" id="1707952.A6A03_13490"/>
<evidence type="ECO:0000313" key="2">
    <source>
        <dbReference type="Proteomes" id="UP000078287"/>
    </source>
</evidence>
<dbReference type="AlphaFoldDB" id="A0A178MBH6"/>
<sequence length="225" mass="24704">MYRDDYILRMIAQFGAIIRHILGLYRDGKSPLARIAIDNAYRDRLGVGSDQVAALSDRQLLALLRFQSHGDDWWSEGAYLAALLTAEARLLSDDGEEDAAATRALLALQVVIECTLAAPEPLPEYAPTYIDLLGLLRDYVVPAPTLAALLTLCERQGDLARSEDLVHELLAREPLRWLATARAFYQRLLARSDAELAAAGLSRAEALAGYAELDRIAPPAHPPMA</sequence>
<reference evidence="1 2" key="1">
    <citation type="submission" date="2016-04" db="EMBL/GenBank/DDBJ databases">
        <title>Chloroflexus islandicus sp. nov., a thermophilic filamentous anoxygenic phototrophic bacterium from geyser Strokkur (Iceland).</title>
        <authorList>
            <person name="Gaisin V.A."/>
            <person name="Kalashnikov A.M."/>
            <person name="Sukhacheva M.V."/>
            <person name="Grouzdev D.S."/>
            <person name="Ivanov T.M."/>
            <person name="Kuznetsov B."/>
            <person name="Gorlenko V.M."/>
        </authorList>
    </citation>
    <scope>NUCLEOTIDE SEQUENCE [LARGE SCALE GENOMIC DNA]</scope>
    <source>
        <strain evidence="2">isl-2</strain>
    </source>
</reference>
<proteinExistence type="predicted"/>
<evidence type="ECO:0000313" key="1">
    <source>
        <dbReference type="EMBL" id="OAN46151.1"/>
    </source>
</evidence>
<protein>
    <submittedName>
        <fullName evidence="1">Uncharacterized protein</fullName>
    </submittedName>
</protein>
<gene>
    <name evidence="1" type="ORF">A6A03_13490</name>
</gene>
<comment type="caution">
    <text evidence="1">The sequence shown here is derived from an EMBL/GenBank/DDBJ whole genome shotgun (WGS) entry which is preliminary data.</text>
</comment>
<name>A0A178MBH6_9CHLR</name>
<organism evidence="1 2">
    <name type="scientific">Chloroflexus islandicus</name>
    <dbReference type="NCBI Taxonomy" id="1707952"/>
    <lineage>
        <taxon>Bacteria</taxon>
        <taxon>Bacillati</taxon>
        <taxon>Chloroflexota</taxon>
        <taxon>Chloroflexia</taxon>
        <taxon>Chloroflexales</taxon>
        <taxon>Chloroflexineae</taxon>
        <taxon>Chloroflexaceae</taxon>
        <taxon>Chloroflexus</taxon>
    </lineage>
</organism>